<dbReference type="STRING" id="53444.AYR59_00050"/>
<dbReference type="PANTHER" id="PTHR46015">
    <property type="entry name" value="ZGC:172121"/>
    <property type="match status" value="1"/>
</dbReference>
<feature type="domain" description="Hcy-binding" evidence="6">
    <location>
        <begin position="2"/>
        <end position="301"/>
    </location>
</feature>
<comment type="caution">
    <text evidence="7">The sequence shown here is derived from an EMBL/GenBank/DDBJ whole genome shotgun (WGS) entry which is preliminary data.</text>
</comment>
<protein>
    <submittedName>
        <fullName evidence="7">Homocysteine S-methyltransferase</fullName>
    </submittedName>
</protein>
<dbReference type="GO" id="GO:0033528">
    <property type="term" value="P:S-methylmethionine cycle"/>
    <property type="evidence" value="ECO:0007669"/>
    <property type="project" value="TreeGrafter"/>
</dbReference>
<evidence type="ECO:0000256" key="2">
    <source>
        <dbReference type="ARBA" id="ARBA00022679"/>
    </source>
</evidence>
<keyword evidence="4 5" id="KW-0862">Zinc</keyword>
<dbReference type="NCBIfam" id="NF007020">
    <property type="entry name" value="PRK09485.1"/>
    <property type="match status" value="1"/>
</dbReference>
<sequence length="303" mass="33425">MTKEAVKQRLKQRLVLDGAMGTELEKLGVKTNDELWSANALIDNPEAIYQVHASYFKAGADIAITDTYQANVAAFAKNGIKHDEAIELIKSGVKIAKQARDDYDSNGLIAGCIGPYGAYLANGAEYTGNYELSFHDYQNFHQEKIKALIDAGSDLLSIDTIPNFQEVKALVKIINDLPNKLPYWISLSVKDVTKLGDGTDLKVVIKWLSQQDNIDGIGVNCTKIENITPIVNLIRDISNLPIVVYPNPGDIYHPKTKTWTTVPHVDTFQQEVPNWLSQGANIIGGCCRTTPEDIAQIAKILKN</sequence>
<accession>A0A0R2JQD1</accession>
<dbReference type="Pfam" id="PF02574">
    <property type="entry name" value="S-methyl_trans"/>
    <property type="match status" value="1"/>
</dbReference>
<evidence type="ECO:0000256" key="5">
    <source>
        <dbReference type="PROSITE-ProRule" id="PRU00333"/>
    </source>
</evidence>
<dbReference type="PANTHER" id="PTHR46015:SF1">
    <property type="entry name" value="HOMOCYSTEINE S-METHYLTRANSFERASE-LIKE ISOFORM 1"/>
    <property type="match status" value="1"/>
</dbReference>
<dbReference type="GO" id="GO:0008270">
    <property type="term" value="F:zinc ion binding"/>
    <property type="evidence" value="ECO:0007669"/>
    <property type="project" value="InterPro"/>
</dbReference>
<dbReference type="GO" id="GO:0008898">
    <property type="term" value="F:S-adenosylmethionine-homocysteine S-methyltransferase activity"/>
    <property type="evidence" value="ECO:0007669"/>
    <property type="project" value="TreeGrafter"/>
</dbReference>
<name>A0A0R2JQD1_9LACO</name>
<keyword evidence="1 5" id="KW-0489">Methyltransferase</keyword>
<gene>
    <name evidence="7" type="ORF">IV52_GL000735</name>
</gene>
<evidence type="ECO:0000259" key="6">
    <source>
        <dbReference type="PROSITE" id="PS50970"/>
    </source>
</evidence>
<dbReference type="InterPro" id="IPR051486">
    <property type="entry name" value="Hcy_S-methyltransferase"/>
</dbReference>
<evidence type="ECO:0000256" key="1">
    <source>
        <dbReference type="ARBA" id="ARBA00022603"/>
    </source>
</evidence>
<feature type="binding site" evidence="5">
    <location>
        <position position="286"/>
    </location>
    <ligand>
        <name>Zn(2+)</name>
        <dbReference type="ChEBI" id="CHEBI:29105"/>
    </ligand>
</feature>
<keyword evidence="3 5" id="KW-0479">Metal-binding</keyword>
<dbReference type="InterPro" id="IPR036589">
    <property type="entry name" value="HCY_dom_sf"/>
</dbReference>
<proteinExistence type="predicted"/>
<dbReference type="InterPro" id="IPR017226">
    <property type="entry name" value="BHMT-like"/>
</dbReference>
<evidence type="ECO:0000256" key="4">
    <source>
        <dbReference type="ARBA" id="ARBA00022833"/>
    </source>
</evidence>
<dbReference type="RefSeq" id="WP_054646390.1">
    <property type="nucleotide sequence ID" value="NZ_FUXS01000001.1"/>
</dbReference>
<organism evidence="7 8">
    <name type="scientific">Fructilactobacillus lindneri DSM 20690 = JCM 11027</name>
    <dbReference type="NCBI Taxonomy" id="1122148"/>
    <lineage>
        <taxon>Bacteria</taxon>
        <taxon>Bacillati</taxon>
        <taxon>Bacillota</taxon>
        <taxon>Bacilli</taxon>
        <taxon>Lactobacillales</taxon>
        <taxon>Lactobacillaceae</taxon>
        <taxon>Fructilactobacillus</taxon>
    </lineage>
</organism>
<dbReference type="GO" id="GO:0009086">
    <property type="term" value="P:methionine biosynthetic process"/>
    <property type="evidence" value="ECO:0007669"/>
    <property type="project" value="InterPro"/>
</dbReference>
<evidence type="ECO:0000256" key="3">
    <source>
        <dbReference type="ARBA" id="ARBA00022723"/>
    </source>
</evidence>
<dbReference type="InterPro" id="IPR003726">
    <property type="entry name" value="HCY_dom"/>
</dbReference>
<dbReference type="GeneID" id="61249269"/>
<keyword evidence="8" id="KW-1185">Reference proteome</keyword>
<reference evidence="7 8" key="1">
    <citation type="journal article" date="2015" name="Genome Announc.">
        <title>Expanding the biotechnology potential of lactobacilli through comparative genomics of 213 strains and associated genera.</title>
        <authorList>
            <person name="Sun Z."/>
            <person name="Harris H.M."/>
            <person name="McCann A."/>
            <person name="Guo C."/>
            <person name="Argimon S."/>
            <person name="Zhang W."/>
            <person name="Yang X."/>
            <person name="Jeffery I.B."/>
            <person name="Cooney J.C."/>
            <person name="Kagawa T.F."/>
            <person name="Liu W."/>
            <person name="Song Y."/>
            <person name="Salvetti E."/>
            <person name="Wrobel A."/>
            <person name="Rasinkangas P."/>
            <person name="Parkhill J."/>
            <person name="Rea M.C."/>
            <person name="O'Sullivan O."/>
            <person name="Ritari J."/>
            <person name="Douillard F.P."/>
            <person name="Paul Ross R."/>
            <person name="Yang R."/>
            <person name="Briner A.E."/>
            <person name="Felis G.E."/>
            <person name="de Vos W.M."/>
            <person name="Barrangou R."/>
            <person name="Klaenhammer T.R."/>
            <person name="Caufield P.W."/>
            <person name="Cui Y."/>
            <person name="Zhang H."/>
            <person name="O'Toole P.W."/>
        </authorList>
    </citation>
    <scope>NUCLEOTIDE SEQUENCE [LARGE SCALE GENOMIC DNA]</scope>
    <source>
        <strain evidence="7 8">DSM 20690</strain>
    </source>
</reference>
<dbReference type="AlphaFoldDB" id="A0A0R2JQD1"/>
<dbReference type="Proteomes" id="UP000051565">
    <property type="component" value="Unassembled WGS sequence"/>
</dbReference>
<keyword evidence="2 5" id="KW-0808">Transferase</keyword>
<dbReference type="GO" id="GO:0032259">
    <property type="term" value="P:methylation"/>
    <property type="evidence" value="ECO:0007669"/>
    <property type="project" value="UniProtKB-KW"/>
</dbReference>
<dbReference type="SUPFAM" id="SSF82282">
    <property type="entry name" value="Homocysteine S-methyltransferase"/>
    <property type="match status" value="1"/>
</dbReference>
<dbReference type="EMBL" id="JQBT01000032">
    <property type="protein sequence ID" value="KRN79326.1"/>
    <property type="molecule type" value="Genomic_DNA"/>
</dbReference>
<feature type="binding site" evidence="5">
    <location>
        <position position="287"/>
    </location>
    <ligand>
        <name>Zn(2+)</name>
        <dbReference type="ChEBI" id="CHEBI:29105"/>
    </ligand>
</feature>
<dbReference type="PIRSF" id="PIRSF037505">
    <property type="entry name" value="Betaine_HMT"/>
    <property type="match status" value="1"/>
</dbReference>
<comment type="cofactor">
    <cofactor evidence="5">
        <name>Zn(2+)</name>
        <dbReference type="ChEBI" id="CHEBI:29105"/>
    </cofactor>
</comment>
<evidence type="ECO:0000313" key="7">
    <source>
        <dbReference type="EMBL" id="KRN79326.1"/>
    </source>
</evidence>
<evidence type="ECO:0000313" key="8">
    <source>
        <dbReference type="Proteomes" id="UP000051565"/>
    </source>
</evidence>
<dbReference type="PATRIC" id="fig|1122148.6.peg.757"/>
<dbReference type="OrthoDB" id="9803687at2"/>
<dbReference type="Gene3D" id="3.20.20.330">
    <property type="entry name" value="Homocysteine-binding-like domain"/>
    <property type="match status" value="1"/>
</dbReference>
<feature type="binding site" evidence="5">
    <location>
        <position position="221"/>
    </location>
    <ligand>
        <name>Zn(2+)</name>
        <dbReference type="ChEBI" id="CHEBI:29105"/>
    </ligand>
</feature>
<dbReference type="PROSITE" id="PS50970">
    <property type="entry name" value="HCY"/>
    <property type="match status" value="1"/>
</dbReference>